<comment type="caution">
    <text evidence="1">The sequence shown here is derived from an EMBL/GenBank/DDBJ whole genome shotgun (WGS) entry which is preliminary data.</text>
</comment>
<sequence>MSRTAVLLSLGALMLTLLVAWLTWNYVFTSVDRVFWLMLFGVGSLGGQ</sequence>
<organism evidence="1 2">
    <name type="scientific">Microlunatus spumicola</name>
    <dbReference type="NCBI Taxonomy" id="81499"/>
    <lineage>
        <taxon>Bacteria</taxon>
        <taxon>Bacillati</taxon>
        <taxon>Actinomycetota</taxon>
        <taxon>Actinomycetes</taxon>
        <taxon>Propionibacteriales</taxon>
        <taxon>Propionibacteriaceae</taxon>
        <taxon>Microlunatus</taxon>
    </lineage>
</organism>
<evidence type="ECO:0000313" key="2">
    <source>
        <dbReference type="Proteomes" id="UP001500767"/>
    </source>
</evidence>
<name>A0ABP6WMH5_9ACTN</name>
<dbReference type="Proteomes" id="UP001500767">
    <property type="component" value="Unassembled WGS sequence"/>
</dbReference>
<keyword evidence="2" id="KW-1185">Reference proteome</keyword>
<proteinExistence type="predicted"/>
<dbReference type="RefSeq" id="WP_204912373.1">
    <property type="nucleotide sequence ID" value="NZ_BAAAYR010000001.1"/>
</dbReference>
<gene>
    <name evidence="1" type="ORF">GCM10022197_05110</name>
</gene>
<accession>A0ABP6WMH5</accession>
<evidence type="ECO:0000313" key="1">
    <source>
        <dbReference type="EMBL" id="GAA3553019.1"/>
    </source>
</evidence>
<protein>
    <submittedName>
        <fullName evidence="1">Uncharacterized protein</fullName>
    </submittedName>
</protein>
<dbReference type="EMBL" id="BAAAYR010000001">
    <property type="protein sequence ID" value="GAA3553019.1"/>
    <property type="molecule type" value="Genomic_DNA"/>
</dbReference>
<reference evidence="2" key="1">
    <citation type="journal article" date="2019" name="Int. J. Syst. Evol. Microbiol.">
        <title>The Global Catalogue of Microorganisms (GCM) 10K type strain sequencing project: providing services to taxonomists for standard genome sequencing and annotation.</title>
        <authorList>
            <consortium name="The Broad Institute Genomics Platform"/>
            <consortium name="The Broad Institute Genome Sequencing Center for Infectious Disease"/>
            <person name="Wu L."/>
            <person name="Ma J."/>
        </authorList>
    </citation>
    <scope>NUCLEOTIDE SEQUENCE [LARGE SCALE GENOMIC DNA]</scope>
    <source>
        <strain evidence="2">JCM 16540</strain>
    </source>
</reference>